<evidence type="ECO:0000256" key="2">
    <source>
        <dbReference type="ARBA" id="ARBA00022490"/>
    </source>
</evidence>
<dbReference type="InterPro" id="IPR013159">
    <property type="entry name" value="DnaA_C"/>
</dbReference>
<comment type="subunit">
    <text evidence="8">Oligomerizes as a right-handed, spiral filament on DNA at oriC.</text>
</comment>
<dbReference type="GO" id="GO:0005737">
    <property type="term" value="C:cytoplasm"/>
    <property type="evidence" value="ECO:0007669"/>
    <property type="project" value="UniProtKB-SubCell"/>
</dbReference>
<keyword evidence="6 8" id="KW-0446">Lipid-binding</keyword>
<comment type="caution">
    <text evidence="8">Lacks conserved residue(s) required for the propagation of feature annotation.</text>
</comment>
<dbReference type="GO" id="GO:0006275">
    <property type="term" value="P:regulation of DNA replication"/>
    <property type="evidence" value="ECO:0007669"/>
    <property type="project" value="UniProtKB-UniRule"/>
</dbReference>
<dbReference type="SUPFAM" id="SSF52540">
    <property type="entry name" value="P-loop containing nucleoside triphosphate hydrolases"/>
    <property type="match status" value="1"/>
</dbReference>
<keyword evidence="4 8" id="KW-0547">Nucleotide-binding</keyword>
<dbReference type="Gene3D" id="3.40.50.300">
    <property type="entry name" value="P-loop containing nucleotide triphosphate hydrolases"/>
    <property type="match status" value="1"/>
</dbReference>
<keyword evidence="2 8" id="KW-0963">Cytoplasm</keyword>
<dbReference type="InterPro" id="IPR018312">
    <property type="entry name" value="Chromosome_initiator_DnaA_CS"/>
</dbReference>
<dbReference type="InterPro" id="IPR010921">
    <property type="entry name" value="Trp_repressor/repl_initiator"/>
</dbReference>
<evidence type="ECO:0000256" key="8">
    <source>
        <dbReference type="HAMAP-Rule" id="MF_00377"/>
    </source>
</evidence>
<proteinExistence type="inferred from homology"/>
<dbReference type="Pfam" id="PF08299">
    <property type="entry name" value="Bac_DnaA_C"/>
    <property type="match status" value="1"/>
</dbReference>
<comment type="domain">
    <text evidence="8">Domain I is involved in oligomerization and binding regulators, domain II is flexibile and of varying length in different bacteria, domain III forms the AAA+ region, while domain IV binds dsDNA.</text>
</comment>
<dbReference type="PANTHER" id="PTHR30050">
    <property type="entry name" value="CHROMOSOMAL REPLICATION INITIATOR PROTEIN DNAA"/>
    <property type="match status" value="1"/>
</dbReference>
<evidence type="ECO:0000313" key="15">
    <source>
        <dbReference type="Proteomes" id="UP000240811"/>
    </source>
</evidence>
<evidence type="ECO:0000256" key="1">
    <source>
        <dbReference type="ARBA" id="ARBA00006583"/>
    </source>
</evidence>
<dbReference type="SUPFAM" id="SSF48295">
    <property type="entry name" value="TrpR-like"/>
    <property type="match status" value="1"/>
</dbReference>
<evidence type="ECO:0000313" key="14">
    <source>
        <dbReference type="EMBL" id="PTL87073.1"/>
    </source>
</evidence>
<dbReference type="Proteomes" id="UP000240811">
    <property type="component" value="Unassembled WGS sequence"/>
</dbReference>
<dbReference type="InterPro" id="IPR013317">
    <property type="entry name" value="DnaA_dom"/>
</dbReference>
<dbReference type="InterPro" id="IPR024633">
    <property type="entry name" value="DnaA_N_dom"/>
</dbReference>
<evidence type="ECO:0000256" key="9">
    <source>
        <dbReference type="NCBIfam" id="TIGR00362"/>
    </source>
</evidence>
<dbReference type="InterPro" id="IPR003593">
    <property type="entry name" value="AAA+_ATPase"/>
</dbReference>
<dbReference type="EMBL" id="PSQJ01000001">
    <property type="protein sequence ID" value="PTL87073.1"/>
    <property type="molecule type" value="Genomic_DNA"/>
</dbReference>
<dbReference type="PRINTS" id="PR00051">
    <property type="entry name" value="DNAA"/>
</dbReference>
<feature type="binding site" evidence="8">
    <location>
        <position position="209"/>
    </location>
    <ligand>
        <name>ATP</name>
        <dbReference type="ChEBI" id="CHEBI:30616"/>
    </ligand>
</feature>
<dbReference type="InterPro" id="IPR001957">
    <property type="entry name" value="Chromosome_initiator_DnaA"/>
</dbReference>
<evidence type="ECO:0000256" key="4">
    <source>
        <dbReference type="ARBA" id="ARBA00022741"/>
    </source>
</evidence>
<dbReference type="PANTHER" id="PTHR30050:SF2">
    <property type="entry name" value="CHROMOSOMAL REPLICATION INITIATOR PROTEIN DNAA"/>
    <property type="match status" value="1"/>
</dbReference>
<evidence type="ECO:0000259" key="12">
    <source>
        <dbReference type="SMART" id="SM00382"/>
    </source>
</evidence>
<comment type="subcellular location">
    <subcellularLocation>
        <location evidence="8">Cytoplasm</location>
    </subcellularLocation>
</comment>
<dbReference type="Pfam" id="PF00308">
    <property type="entry name" value="Bac_DnaA"/>
    <property type="match status" value="1"/>
</dbReference>
<dbReference type="HAMAP" id="MF_00377">
    <property type="entry name" value="DnaA_bact"/>
    <property type="match status" value="1"/>
</dbReference>
<dbReference type="PROSITE" id="PS01008">
    <property type="entry name" value="DNAA"/>
    <property type="match status" value="1"/>
</dbReference>
<comment type="function">
    <text evidence="8 10">Plays an essential role in the initiation and regulation of chromosomal replication. ATP-DnaA binds to the origin of replication (oriC) to initiate formation of the DNA replication initiation complex once per cell cycle. Binds the DnaA box (a 9 base pair repeat at the origin) and separates the double-stranded (ds)DNA. Forms a right-handed helical filament on oriC DNA; dsDNA binds to the exterior of the filament while single-stranded (ss)DNA is stabiized in the filament's interior. The ATP-DnaA-oriC complex binds and stabilizes one strand of the AT-rich DNA unwinding element (DUE), permitting loading of DNA polymerase. After initiation quickly degrades to an ADP-DnaA complex that is not apt for DNA replication. Binds acidic phospholipids.</text>
</comment>
<evidence type="ECO:0000259" key="13">
    <source>
        <dbReference type="SMART" id="SM00760"/>
    </source>
</evidence>
<keyword evidence="3 8" id="KW-0235">DNA replication</keyword>
<feature type="binding site" evidence="8">
    <location>
        <position position="211"/>
    </location>
    <ligand>
        <name>ATP</name>
        <dbReference type="ChEBI" id="CHEBI:30616"/>
    </ligand>
</feature>
<dbReference type="InterPro" id="IPR020591">
    <property type="entry name" value="Chromosome_initiator_DnaA-like"/>
</dbReference>
<dbReference type="Gene3D" id="1.10.1750.10">
    <property type="match status" value="1"/>
</dbReference>
<evidence type="ECO:0000256" key="5">
    <source>
        <dbReference type="ARBA" id="ARBA00022840"/>
    </source>
</evidence>
<dbReference type="Gene3D" id="3.30.300.180">
    <property type="match status" value="1"/>
</dbReference>
<evidence type="ECO:0000256" key="10">
    <source>
        <dbReference type="RuleBase" id="RU000577"/>
    </source>
</evidence>
<dbReference type="GO" id="GO:0005886">
    <property type="term" value="C:plasma membrane"/>
    <property type="evidence" value="ECO:0007669"/>
    <property type="project" value="TreeGrafter"/>
</dbReference>
<comment type="caution">
    <text evidence="14">The sequence shown here is derived from an EMBL/GenBank/DDBJ whole genome shotgun (WGS) entry which is preliminary data.</text>
</comment>
<feature type="binding site" evidence="8">
    <location>
        <position position="210"/>
    </location>
    <ligand>
        <name>ATP</name>
        <dbReference type="ChEBI" id="CHEBI:30616"/>
    </ligand>
</feature>
<dbReference type="Pfam" id="PF11638">
    <property type="entry name" value="DnaA_N"/>
    <property type="match status" value="1"/>
</dbReference>
<comment type="similarity">
    <text evidence="1 8 11">Belongs to the DnaA family.</text>
</comment>
<evidence type="ECO:0000256" key="11">
    <source>
        <dbReference type="RuleBase" id="RU004227"/>
    </source>
</evidence>
<feature type="domain" description="Chromosomal replication initiator DnaA C-terminal" evidence="13">
    <location>
        <begin position="411"/>
        <end position="480"/>
    </location>
</feature>
<name>A0A2T4VZ83_9HYPH</name>
<dbReference type="CDD" id="cd00009">
    <property type="entry name" value="AAA"/>
    <property type="match status" value="1"/>
</dbReference>
<dbReference type="InterPro" id="IPR027417">
    <property type="entry name" value="P-loop_NTPase"/>
</dbReference>
<feature type="binding site" evidence="8">
    <location>
        <position position="207"/>
    </location>
    <ligand>
        <name>ATP</name>
        <dbReference type="ChEBI" id="CHEBI:30616"/>
    </ligand>
</feature>
<keyword evidence="7 8" id="KW-0238">DNA-binding</keyword>
<organism evidence="14 15">
    <name type="scientific">Candidatus Liberibacter europaeus</name>
    <dbReference type="NCBI Taxonomy" id="744859"/>
    <lineage>
        <taxon>Bacteria</taxon>
        <taxon>Pseudomonadati</taxon>
        <taxon>Pseudomonadota</taxon>
        <taxon>Alphaproteobacteria</taxon>
        <taxon>Hyphomicrobiales</taxon>
        <taxon>Rhizobiaceae</taxon>
        <taxon>Liberibacter</taxon>
    </lineage>
</organism>
<dbReference type="GO" id="GO:0006270">
    <property type="term" value="P:DNA replication initiation"/>
    <property type="evidence" value="ECO:0007669"/>
    <property type="project" value="UniProtKB-UniRule"/>
</dbReference>
<protein>
    <recommendedName>
        <fullName evidence="8 9">Chromosomal replication initiator protein DnaA</fullName>
    </recommendedName>
</protein>
<keyword evidence="5 8" id="KW-0067">ATP-binding</keyword>
<dbReference type="GO" id="GO:0003688">
    <property type="term" value="F:DNA replication origin binding"/>
    <property type="evidence" value="ECO:0007669"/>
    <property type="project" value="UniProtKB-UniRule"/>
</dbReference>
<dbReference type="InterPro" id="IPR038454">
    <property type="entry name" value="DnaA_N_sf"/>
</dbReference>
<feature type="domain" description="AAA+ ATPase" evidence="12">
    <location>
        <begin position="196"/>
        <end position="323"/>
    </location>
</feature>
<evidence type="ECO:0000256" key="7">
    <source>
        <dbReference type="ARBA" id="ARBA00023125"/>
    </source>
</evidence>
<evidence type="ECO:0000256" key="6">
    <source>
        <dbReference type="ARBA" id="ARBA00023121"/>
    </source>
</evidence>
<dbReference type="CDD" id="cd06571">
    <property type="entry name" value="Bac_DnaA_C"/>
    <property type="match status" value="1"/>
</dbReference>
<dbReference type="Gene3D" id="1.10.8.60">
    <property type="match status" value="1"/>
</dbReference>
<dbReference type="AlphaFoldDB" id="A0A2T4VZ83"/>
<dbReference type="NCBIfam" id="TIGR00362">
    <property type="entry name" value="DnaA"/>
    <property type="match status" value="1"/>
</dbReference>
<gene>
    <name evidence="8" type="primary">dnaA</name>
    <name evidence="14" type="ORF">C4617_00185</name>
</gene>
<dbReference type="GO" id="GO:0008289">
    <property type="term" value="F:lipid binding"/>
    <property type="evidence" value="ECO:0007669"/>
    <property type="project" value="UniProtKB-KW"/>
</dbReference>
<feature type="region of interest" description="Domain I, interacts with DnaA modulators" evidence="8">
    <location>
        <begin position="1"/>
        <end position="113"/>
    </location>
</feature>
<dbReference type="SMART" id="SM00760">
    <property type="entry name" value="Bac_DnaA_C"/>
    <property type="match status" value="1"/>
</dbReference>
<dbReference type="SMART" id="SM00382">
    <property type="entry name" value="AAA"/>
    <property type="match status" value="1"/>
</dbReference>
<accession>A0A2T4VZ83</accession>
<dbReference type="GO" id="GO:0005524">
    <property type="term" value="F:ATP binding"/>
    <property type="evidence" value="ECO:0007669"/>
    <property type="project" value="UniProtKB-UniRule"/>
</dbReference>
<evidence type="ECO:0000256" key="3">
    <source>
        <dbReference type="ARBA" id="ARBA00022705"/>
    </source>
</evidence>
<sequence length="503" mass="56745">MQSIGISSCITENSDKINERSSNINSDTECLDLAYESLFETVSSRLKDQVGSDVYASWFQRLKFRSISHDIVYLSVPTNFLKSWIKNRYLDTITKLFQEACNRIQRVEIIVRSAALMPSTPPLSSSTAAHSITKPSSIYTGKVSNIIGKQTVGPIFGSPLDGRFLFSTFIEGASNKVTIAAAKTIVESNSSSCNVRFNPLFIHASVGLGKTHLLQAIANAAIKKQHNLRVVYLTAEYFMWRFATAIRDNYALNFKDSLRSIDLLLIDDMQFLQGKLIQHEFCHLLNSLLDSAKQVVAAADRPPHELESLDSRISSRLQGGVTLPLGSHDYDMRLAILKNRLATAQKDDQNLDISEEVLAHVAQTVTTSGRELDGAFNQLVFRHSFEPVLTVKTVDELLSHLVNIGENKKIRIEDIQRMVAKHYNISRNDLLSNRRVRTIVRPRQIAMYISKIMTPRSFPEIGRRFGDRDHTTVLHAVRKVEKMLETDATLKKEVELLKRLIIE</sequence>
<feature type="region of interest" description="Domain IV, binds dsDNA" evidence="8">
    <location>
        <begin position="384"/>
        <end position="503"/>
    </location>
</feature>
<reference evidence="15" key="1">
    <citation type="submission" date="2018-02" db="EMBL/GenBank/DDBJ databases">
        <title>Genome sequence of Candidatus Liberibacter europaeus.</title>
        <authorList>
            <person name="Frampton R.A."/>
            <person name="Thompson S.M."/>
            <person name="David C."/>
            <person name="Addison S.M."/>
            <person name="Smith G.R."/>
        </authorList>
    </citation>
    <scope>NUCLEOTIDE SEQUENCE [LARGE SCALE GENOMIC DNA]</scope>
</reference>